<organism evidence="2 3">
    <name type="scientific">Aspergillus welwitschiae</name>
    <dbReference type="NCBI Taxonomy" id="1341132"/>
    <lineage>
        <taxon>Eukaryota</taxon>
        <taxon>Fungi</taxon>
        <taxon>Dikarya</taxon>
        <taxon>Ascomycota</taxon>
        <taxon>Pezizomycotina</taxon>
        <taxon>Eurotiomycetes</taxon>
        <taxon>Eurotiomycetidae</taxon>
        <taxon>Eurotiales</taxon>
        <taxon>Aspergillaceae</taxon>
        <taxon>Aspergillus</taxon>
        <taxon>Aspergillus subgen. Circumdati</taxon>
    </lineage>
</organism>
<dbReference type="Proteomes" id="UP000253729">
    <property type="component" value="Unassembled WGS sequence"/>
</dbReference>
<evidence type="ECO:0000313" key="2">
    <source>
        <dbReference type="EMBL" id="RDH29289.1"/>
    </source>
</evidence>
<dbReference type="EMBL" id="KZ852069">
    <property type="protein sequence ID" value="RDH29289.1"/>
    <property type="molecule type" value="Genomic_DNA"/>
</dbReference>
<evidence type="ECO:0000256" key="1">
    <source>
        <dbReference type="SAM" id="SignalP"/>
    </source>
</evidence>
<dbReference type="AlphaFoldDB" id="A0A3F3PQR3"/>
<keyword evidence="3" id="KW-1185">Reference proteome</keyword>
<keyword evidence="1" id="KW-0732">Signal</keyword>
<accession>A0A3F3PQR3</accession>
<feature type="chain" id="PRO_5017794157" description="Secreted protein" evidence="1">
    <location>
        <begin position="26"/>
        <end position="84"/>
    </location>
</feature>
<protein>
    <recommendedName>
        <fullName evidence="4">Secreted protein</fullName>
    </recommendedName>
</protein>
<sequence>MPSFGFSGLSLLCSLFSTFFALVVGRPSAGAGSCFTFCHQSLLSRGPGSNYRRAPFNPPSRTQCQFQQKGHAPFWRTGGCGNPP</sequence>
<reference evidence="2 3" key="1">
    <citation type="submission" date="2018-07" db="EMBL/GenBank/DDBJ databases">
        <title>The genomes of Aspergillus section Nigri reveals drivers in fungal speciation.</title>
        <authorList>
            <consortium name="DOE Joint Genome Institute"/>
            <person name="Vesth T.C."/>
            <person name="Nybo J."/>
            <person name="Theobald S."/>
            <person name="Brandl J."/>
            <person name="Frisvad J.C."/>
            <person name="Nielsen K.F."/>
            <person name="Lyhne E.K."/>
            <person name="Kogle M.E."/>
            <person name="Kuo A."/>
            <person name="Riley R."/>
            <person name="Clum A."/>
            <person name="Nolan M."/>
            <person name="Lipzen A."/>
            <person name="Salamov A."/>
            <person name="Henrissat B."/>
            <person name="Wiebenga A."/>
            <person name="De vries R.P."/>
            <person name="Grigoriev I.V."/>
            <person name="Mortensen U.H."/>
            <person name="Andersen M.R."/>
            <person name="Baker S.E."/>
        </authorList>
    </citation>
    <scope>NUCLEOTIDE SEQUENCE [LARGE SCALE GENOMIC DNA]</scope>
    <source>
        <strain evidence="2 3">CBS 139.54b</strain>
    </source>
</reference>
<dbReference type="GeneID" id="38136024"/>
<proteinExistence type="predicted"/>
<dbReference type="RefSeq" id="XP_026622311.1">
    <property type="nucleotide sequence ID" value="XM_026767668.1"/>
</dbReference>
<gene>
    <name evidence="2" type="ORF">BDQ94DRAFT_150899</name>
</gene>
<name>A0A3F3PQR3_9EURO</name>
<evidence type="ECO:0000313" key="3">
    <source>
        <dbReference type="Proteomes" id="UP000253729"/>
    </source>
</evidence>
<evidence type="ECO:0008006" key="4">
    <source>
        <dbReference type="Google" id="ProtNLM"/>
    </source>
</evidence>
<feature type="signal peptide" evidence="1">
    <location>
        <begin position="1"/>
        <end position="25"/>
    </location>
</feature>